<dbReference type="GO" id="GO:0003676">
    <property type="term" value="F:nucleic acid binding"/>
    <property type="evidence" value="ECO:0007669"/>
    <property type="project" value="InterPro"/>
</dbReference>
<dbReference type="SUPFAM" id="SSF57850">
    <property type="entry name" value="RING/U-box"/>
    <property type="match status" value="1"/>
</dbReference>
<dbReference type="Pfam" id="PF13920">
    <property type="entry name" value="zf-C3HC4_3"/>
    <property type="match status" value="1"/>
</dbReference>
<dbReference type="GO" id="GO:0008270">
    <property type="term" value="F:zinc ion binding"/>
    <property type="evidence" value="ECO:0007669"/>
    <property type="project" value="UniProtKB-KW"/>
</dbReference>
<dbReference type="CDD" id="cd16620">
    <property type="entry name" value="vRING-HC-C4C4_RBBP6"/>
    <property type="match status" value="1"/>
</dbReference>
<dbReference type="GO" id="GO:0016567">
    <property type="term" value="P:protein ubiquitination"/>
    <property type="evidence" value="ECO:0007669"/>
    <property type="project" value="InterPro"/>
</dbReference>
<dbReference type="PROSITE" id="PS50089">
    <property type="entry name" value="ZF_RING_2"/>
    <property type="match status" value="1"/>
</dbReference>
<dbReference type="InterPro" id="IPR033489">
    <property type="entry name" value="RBBP6"/>
</dbReference>
<dbReference type="SMART" id="SM00184">
    <property type="entry name" value="RING"/>
    <property type="match status" value="1"/>
</dbReference>
<evidence type="ECO:0000256" key="1">
    <source>
        <dbReference type="ARBA" id="ARBA00022723"/>
    </source>
</evidence>
<dbReference type="SUPFAM" id="SSF57756">
    <property type="entry name" value="Retrovirus zinc finger-like domains"/>
    <property type="match status" value="1"/>
</dbReference>
<dbReference type="InterPro" id="IPR025829">
    <property type="entry name" value="Zn_knuckle_CX2CX3GHX4C"/>
</dbReference>
<organism evidence="7 8">
    <name type="scientific">Strix occidentalis caurina</name>
    <name type="common">northern spotted owl</name>
    <dbReference type="NCBI Taxonomy" id="311401"/>
    <lineage>
        <taxon>Eukaryota</taxon>
        <taxon>Metazoa</taxon>
        <taxon>Chordata</taxon>
        <taxon>Craniata</taxon>
        <taxon>Vertebrata</taxon>
        <taxon>Euteleostomi</taxon>
        <taxon>Archelosauria</taxon>
        <taxon>Archosauria</taxon>
        <taxon>Dinosauria</taxon>
        <taxon>Saurischia</taxon>
        <taxon>Theropoda</taxon>
        <taxon>Coelurosauria</taxon>
        <taxon>Aves</taxon>
        <taxon>Neognathae</taxon>
        <taxon>Neoaves</taxon>
        <taxon>Telluraves</taxon>
        <taxon>Strigiformes</taxon>
        <taxon>Strigidae</taxon>
        <taxon>Strix</taxon>
    </lineage>
</organism>
<evidence type="ECO:0000256" key="4">
    <source>
        <dbReference type="PROSITE-ProRule" id="PRU00047"/>
    </source>
</evidence>
<dbReference type="InterPro" id="IPR001878">
    <property type="entry name" value="Znf_CCHC"/>
</dbReference>
<evidence type="ECO:0000259" key="6">
    <source>
        <dbReference type="PROSITE" id="PS50158"/>
    </source>
</evidence>
<dbReference type="InterPro" id="IPR036875">
    <property type="entry name" value="Znf_CCHC_sf"/>
</dbReference>
<sequence>MRNSKSLIPLNASVSEAEFQQTKATSPILKLYEDKIRAVMIQSCRQYDPINYVKKPLGPPPPSYTCFRCGKPGHYIKNCPRNGDSNFESVPRLKKSTGIPRSFMAEVEDPNTKGAMLTKTGRYAIPVIVEAYARGKKEKPSFLPEEPSSSSLSSTSDDPILEELLCFICKEIIADAVVIPCCGNSYCDECIRTALLDSEERTCPACHQAGCLRQLKGKKILIYISLNKAELNKAKCTLQRH</sequence>
<evidence type="ECO:0000256" key="2">
    <source>
        <dbReference type="ARBA" id="ARBA00022771"/>
    </source>
</evidence>
<feature type="domain" description="RING-type" evidence="5">
    <location>
        <begin position="166"/>
        <end position="207"/>
    </location>
</feature>
<evidence type="ECO:0000256" key="3">
    <source>
        <dbReference type="ARBA" id="ARBA00022833"/>
    </source>
</evidence>
<evidence type="ECO:0000313" key="7">
    <source>
        <dbReference type="Ensembl" id="ENSSOCP00000019724.1"/>
    </source>
</evidence>
<dbReference type="GO" id="GO:0061630">
    <property type="term" value="F:ubiquitin protein ligase activity"/>
    <property type="evidence" value="ECO:0007669"/>
    <property type="project" value="InterPro"/>
</dbReference>
<name>A0A8D0FVR8_STROC</name>
<protein>
    <submittedName>
        <fullName evidence="7">Uncharacterized protein</fullName>
    </submittedName>
</protein>
<feature type="domain" description="CCHC-type" evidence="6">
    <location>
        <begin position="66"/>
        <end position="81"/>
    </location>
</feature>
<evidence type="ECO:0000259" key="5">
    <source>
        <dbReference type="PROSITE" id="PS50089"/>
    </source>
</evidence>
<keyword evidence="8" id="KW-1185">Reference proteome</keyword>
<keyword evidence="1" id="KW-0479">Metal-binding</keyword>
<dbReference type="Ensembl" id="ENSSOCT00000020226.1">
    <property type="protein sequence ID" value="ENSSOCP00000019724.1"/>
    <property type="gene ID" value="ENSSOCG00000014754.1"/>
</dbReference>
<reference evidence="7" key="2">
    <citation type="submission" date="2025-09" db="UniProtKB">
        <authorList>
            <consortium name="Ensembl"/>
        </authorList>
    </citation>
    <scope>IDENTIFICATION</scope>
</reference>
<keyword evidence="2 4" id="KW-0863">Zinc-finger</keyword>
<dbReference type="Pfam" id="PF13696">
    <property type="entry name" value="zf-CCHC_2"/>
    <property type="match status" value="1"/>
</dbReference>
<accession>A0A8D0FVR8</accession>
<dbReference type="Proteomes" id="UP000694551">
    <property type="component" value="Unplaced"/>
</dbReference>
<dbReference type="SMART" id="SM00343">
    <property type="entry name" value="ZnF_C2HC"/>
    <property type="match status" value="1"/>
</dbReference>
<evidence type="ECO:0000313" key="8">
    <source>
        <dbReference type="Proteomes" id="UP000694551"/>
    </source>
</evidence>
<dbReference type="PANTHER" id="PTHR15439:SF0">
    <property type="entry name" value="CELL DIVISION CYCLE AND APOPTOSIS REGULATOR PROTEIN 1-RELATED"/>
    <property type="match status" value="1"/>
</dbReference>
<dbReference type="PROSITE" id="PS50158">
    <property type="entry name" value="ZF_CCHC"/>
    <property type="match status" value="1"/>
</dbReference>
<dbReference type="Gene3D" id="4.10.60.10">
    <property type="entry name" value="Zinc finger, CCHC-type"/>
    <property type="match status" value="1"/>
</dbReference>
<dbReference type="GO" id="GO:0005634">
    <property type="term" value="C:nucleus"/>
    <property type="evidence" value="ECO:0007669"/>
    <property type="project" value="TreeGrafter"/>
</dbReference>
<dbReference type="GO" id="GO:0006397">
    <property type="term" value="P:mRNA processing"/>
    <property type="evidence" value="ECO:0007669"/>
    <property type="project" value="InterPro"/>
</dbReference>
<keyword evidence="3" id="KW-0862">Zinc</keyword>
<dbReference type="AlphaFoldDB" id="A0A8D0FVR8"/>
<dbReference type="Gene3D" id="3.30.40.10">
    <property type="entry name" value="Zinc/RING finger domain, C3HC4 (zinc finger)"/>
    <property type="match status" value="1"/>
</dbReference>
<dbReference type="GO" id="GO:0006511">
    <property type="term" value="P:ubiquitin-dependent protein catabolic process"/>
    <property type="evidence" value="ECO:0007669"/>
    <property type="project" value="TreeGrafter"/>
</dbReference>
<dbReference type="InterPro" id="IPR001841">
    <property type="entry name" value="Znf_RING"/>
</dbReference>
<dbReference type="InterPro" id="IPR013083">
    <property type="entry name" value="Znf_RING/FYVE/PHD"/>
</dbReference>
<dbReference type="PANTHER" id="PTHR15439">
    <property type="entry name" value="RETINOBLASTOMA-BINDING PROTEIN 6"/>
    <property type="match status" value="1"/>
</dbReference>
<proteinExistence type="predicted"/>
<reference evidence="7" key="1">
    <citation type="submission" date="2025-08" db="UniProtKB">
        <authorList>
            <consortium name="Ensembl"/>
        </authorList>
    </citation>
    <scope>IDENTIFICATION</scope>
</reference>